<dbReference type="InterPro" id="IPR022761">
    <property type="entry name" value="Fumarate_lyase_N"/>
</dbReference>
<name>A0A381V997_9ZZZZ</name>
<gene>
    <name evidence="2" type="ORF">METZ01_LOCUS89813</name>
</gene>
<evidence type="ECO:0000259" key="1">
    <source>
        <dbReference type="Pfam" id="PF00206"/>
    </source>
</evidence>
<dbReference type="Gene3D" id="1.20.200.10">
    <property type="entry name" value="Fumarase/aspartase (Central domain)"/>
    <property type="match status" value="1"/>
</dbReference>
<dbReference type="PROSITE" id="PS00163">
    <property type="entry name" value="FUMARATE_LYASES"/>
    <property type="match status" value="1"/>
</dbReference>
<dbReference type="InterPro" id="IPR000362">
    <property type="entry name" value="Fumarate_lyase_fam"/>
</dbReference>
<dbReference type="GO" id="GO:0042450">
    <property type="term" value="P:L-arginine biosynthetic process via ornithine"/>
    <property type="evidence" value="ECO:0007669"/>
    <property type="project" value="InterPro"/>
</dbReference>
<dbReference type="InterPro" id="IPR009049">
    <property type="entry name" value="Argininosuccinate_lyase"/>
</dbReference>
<organism evidence="2">
    <name type="scientific">marine metagenome</name>
    <dbReference type="NCBI Taxonomy" id="408172"/>
    <lineage>
        <taxon>unclassified sequences</taxon>
        <taxon>metagenomes</taxon>
        <taxon>ecological metagenomes</taxon>
    </lineage>
</organism>
<dbReference type="Pfam" id="PF00206">
    <property type="entry name" value="Lyase_1"/>
    <property type="match status" value="1"/>
</dbReference>
<dbReference type="EMBL" id="UINC01008201">
    <property type="protein sequence ID" value="SVA36959.1"/>
    <property type="molecule type" value="Genomic_DNA"/>
</dbReference>
<dbReference type="CDD" id="cd01359">
    <property type="entry name" value="Argininosuccinate_lyase"/>
    <property type="match status" value="1"/>
</dbReference>
<protein>
    <recommendedName>
        <fullName evidence="1">Fumarate lyase N-terminal domain-containing protein</fullName>
    </recommendedName>
</protein>
<dbReference type="GO" id="GO:0004056">
    <property type="term" value="F:argininosuccinate lyase activity"/>
    <property type="evidence" value="ECO:0007669"/>
    <property type="project" value="InterPro"/>
</dbReference>
<dbReference type="PANTHER" id="PTHR43814:SF1">
    <property type="entry name" value="ARGININOSUCCINATE LYASE"/>
    <property type="match status" value="1"/>
</dbReference>
<reference evidence="2" key="1">
    <citation type="submission" date="2018-05" db="EMBL/GenBank/DDBJ databases">
        <authorList>
            <person name="Lanie J.A."/>
            <person name="Ng W.-L."/>
            <person name="Kazmierczak K.M."/>
            <person name="Andrzejewski T.M."/>
            <person name="Davidsen T.M."/>
            <person name="Wayne K.J."/>
            <person name="Tettelin H."/>
            <person name="Glass J.I."/>
            <person name="Rusch D."/>
            <person name="Podicherti R."/>
            <person name="Tsui H.-C.T."/>
            <person name="Winkler M.E."/>
        </authorList>
    </citation>
    <scope>NUCLEOTIDE SEQUENCE</scope>
</reference>
<dbReference type="InterPro" id="IPR008948">
    <property type="entry name" value="L-Aspartase-like"/>
</dbReference>
<sequence length="378" mass="42704">MFTVGDDYLLDCELVKYDCLGSIAHAKMLGKIEILTHEEVNQIVSVLQQIIESDDFEIKVEQEDCHTAIENYLTEELGELGEKIHTARSRNDQVLTALRLYYKDKIKECGNTVNKWIRVLEQLAERDGDILMPGFTHMRKAMPSSVALWCGAFIESAEDNKKLLKTAEDLMDQSPLGTAAGYGIPMEIDRQFTADELGFSRVQENPIYAQISRGKFEVTLLHALSQTMFDINKMASDLILFSMEEFGYFEFPEELYTGSSIMPQKKNPDVLEILRAKYHAVRSCEREVGDLISNLSTGFHRDFQLTKGPTMKGISITLESLRVAALVVSEISVNKTKCESAMTDDLYATQKAYALASEGVPFREAYRRVAAELDQKED</sequence>
<dbReference type="AlphaFoldDB" id="A0A381V997"/>
<dbReference type="Gene3D" id="1.10.275.10">
    <property type="entry name" value="Fumarase/aspartase (N-terminal domain)"/>
    <property type="match status" value="1"/>
</dbReference>
<dbReference type="PRINTS" id="PR00145">
    <property type="entry name" value="ARGSUCLYASE"/>
</dbReference>
<feature type="domain" description="Fumarate lyase N-terminal" evidence="1">
    <location>
        <begin position="11"/>
        <end position="279"/>
    </location>
</feature>
<dbReference type="PRINTS" id="PR00149">
    <property type="entry name" value="FUMRATELYASE"/>
</dbReference>
<dbReference type="SUPFAM" id="SSF48557">
    <property type="entry name" value="L-aspartase-like"/>
    <property type="match status" value="1"/>
</dbReference>
<evidence type="ECO:0000313" key="2">
    <source>
        <dbReference type="EMBL" id="SVA36959.1"/>
    </source>
</evidence>
<dbReference type="Gene3D" id="1.10.40.30">
    <property type="entry name" value="Fumarase/aspartase (C-terminal domain)"/>
    <property type="match status" value="1"/>
</dbReference>
<dbReference type="PANTHER" id="PTHR43814">
    <property type="entry name" value="ARGININOSUCCINATE LYASE"/>
    <property type="match status" value="1"/>
</dbReference>
<accession>A0A381V997</accession>
<dbReference type="InterPro" id="IPR020557">
    <property type="entry name" value="Fumarate_lyase_CS"/>
</dbReference>
<dbReference type="NCBIfam" id="TIGR00838">
    <property type="entry name" value="argH"/>
    <property type="match status" value="1"/>
</dbReference>
<dbReference type="GO" id="GO:0005829">
    <property type="term" value="C:cytosol"/>
    <property type="evidence" value="ECO:0007669"/>
    <property type="project" value="TreeGrafter"/>
</dbReference>
<dbReference type="InterPro" id="IPR024083">
    <property type="entry name" value="Fumarase/histidase_N"/>
</dbReference>
<proteinExistence type="predicted"/>